<sequence>MPFMKRGPYARPSNSCCCDGGLRIQEAVTVQRDGLQWWPAEDDTPATWRLGVVGKVNKDLSGVTQMQLNDIAKLMNGRPRQTLNWKTPEEAMAMELAAAGLANRCT</sequence>
<protein>
    <submittedName>
        <fullName evidence="1">Uncharacterized protein</fullName>
    </submittedName>
</protein>
<evidence type="ECO:0000313" key="2">
    <source>
        <dbReference type="Proteomes" id="UP000001680"/>
    </source>
</evidence>
<keyword evidence="1" id="KW-0614">Plasmid</keyword>
<accession>B1Z6D6</accession>
<name>B1Z6D6_BURA4</name>
<organism evidence="1 2">
    <name type="scientific">Burkholderia ambifaria (strain MC40-6)</name>
    <dbReference type="NCBI Taxonomy" id="398577"/>
    <lineage>
        <taxon>Bacteria</taxon>
        <taxon>Pseudomonadati</taxon>
        <taxon>Pseudomonadota</taxon>
        <taxon>Betaproteobacteria</taxon>
        <taxon>Burkholderiales</taxon>
        <taxon>Burkholderiaceae</taxon>
        <taxon>Burkholderia</taxon>
        <taxon>Burkholderia cepacia complex</taxon>
    </lineage>
</organism>
<proteinExistence type="predicted"/>
<evidence type="ECO:0000313" key="1">
    <source>
        <dbReference type="EMBL" id="ACB69013.1"/>
    </source>
</evidence>
<dbReference type="HOGENOM" id="CLU_2218048_0_0_4"/>
<dbReference type="AlphaFoldDB" id="B1Z6D6"/>
<gene>
    <name evidence="1" type="ordered locus">BamMC406_6592</name>
</gene>
<dbReference type="KEGG" id="bac:BamMC406_6592"/>
<reference evidence="2" key="1">
    <citation type="submission" date="2008-04" db="EMBL/GenBank/DDBJ databases">
        <title>Complete sequence of plasmid 1 of Burkholderia ambifaria MC40-6.</title>
        <authorList>
            <person name="Copeland A."/>
            <person name="Lucas S."/>
            <person name="Lapidus A."/>
            <person name="Glavina del Rio T."/>
            <person name="Dalin E."/>
            <person name="Tice H."/>
            <person name="Pitluck S."/>
            <person name="Chain P."/>
            <person name="Malfatti S."/>
            <person name="Shin M."/>
            <person name="Vergez L."/>
            <person name="Lang D."/>
            <person name="Schmutz J."/>
            <person name="Larimer F."/>
            <person name="Land M."/>
            <person name="Hauser L."/>
            <person name="Kyrpides N."/>
            <person name="Lykidis A."/>
            <person name="Ramette A."/>
            <person name="Konstantinidis K."/>
            <person name="Tiedje J."/>
            <person name="Richardson P."/>
        </authorList>
    </citation>
    <scope>NUCLEOTIDE SEQUENCE [LARGE SCALE GENOMIC DNA]</scope>
    <source>
        <strain evidence="2">MC40-6</strain>
        <plasmid evidence="2">Plasmid pBMC401</plasmid>
    </source>
</reference>
<dbReference type="EMBL" id="CP001028">
    <property type="protein sequence ID" value="ACB69013.1"/>
    <property type="molecule type" value="Genomic_DNA"/>
</dbReference>
<geneLocation type="plasmid" evidence="1 2">
    <name>pBMC401</name>
</geneLocation>
<dbReference type="Proteomes" id="UP000001680">
    <property type="component" value="Plasmid pBMC401"/>
</dbReference>